<feature type="region of interest" description="Disordered" evidence="3">
    <location>
        <begin position="28"/>
        <end position="59"/>
    </location>
</feature>
<reference evidence="5 6" key="1">
    <citation type="submission" date="2018-07" db="EMBL/GenBank/DDBJ databases">
        <title>The complete nuclear genome of the prasinophyte Chloropicon primus (CCMP1205).</title>
        <authorList>
            <person name="Pombert J.-F."/>
            <person name="Otis C."/>
            <person name="Turmel M."/>
            <person name="Lemieux C."/>
        </authorList>
    </citation>
    <scope>NUCLEOTIDE SEQUENCE [LARGE SCALE GENOMIC DNA]</scope>
    <source>
        <strain evidence="5 6">CCMP1205</strain>
    </source>
</reference>
<dbReference type="Proteomes" id="UP000316726">
    <property type="component" value="Chromosome 4"/>
</dbReference>
<evidence type="ECO:0000256" key="3">
    <source>
        <dbReference type="SAM" id="MobiDB-lite"/>
    </source>
</evidence>
<dbReference type="Pfam" id="PF03099">
    <property type="entry name" value="BPL_LplA_LipB"/>
    <property type="match status" value="1"/>
</dbReference>
<sequence>MGSDGRPAGQQVVVLKRLGVPTLRTKVVEEGLGRLGLSPRPSPPPSPWEEEEDPSSSVPAELTCVGETISVVDAEAREGVPQAQRPAFDLDAFQRHLQRSSTPDDRRGEEEVWTLLSARQLASTQKMLEENAKNLPDRTIVVADTQTEGKGRAGNKWISPPGCLMCSIYCNIAMEGRKLPLLQYATTLAAVQALEMLCGDSGKGPPGSTKPFASIKWPNDVYINGTKVGGVLCQTVYKGSGAFQLIAGIGINVDNAEPTFCINQALRDLDREEIAKEELLAEMIPRLVHAYRVIAKDSFSPLHEEYYRYWLHSGQKLKVKADASLRDGEGGEDKDVVVVGLSEDGFLLAQDEKKVLVELYPDGNR</sequence>
<proteinExistence type="inferred from homology"/>
<dbReference type="CDD" id="cd16442">
    <property type="entry name" value="BPL"/>
    <property type="match status" value="1"/>
</dbReference>
<feature type="domain" description="BPL/LPL catalytic" evidence="4">
    <location>
        <begin position="100"/>
        <end position="295"/>
    </location>
</feature>
<dbReference type="InterPro" id="IPR004143">
    <property type="entry name" value="BPL_LPL_catalytic"/>
</dbReference>
<dbReference type="EMBL" id="CP031037">
    <property type="protein sequence ID" value="QDZ20319.1"/>
    <property type="molecule type" value="Genomic_DNA"/>
</dbReference>
<gene>
    <name evidence="5" type="ORF">A3770_04p28370</name>
</gene>
<dbReference type="STRING" id="1764295.A0A5B8MIV0"/>
<evidence type="ECO:0000256" key="1">
    <source>
        <dbReference type="ARBA" id="ARBA00009934"/>
    </source>
</evidence>
<evidence type="ECO:0000313" key="6">
    <source>
        <dbReference type="Proteomes" id="UP000316726"/>
    </source>
</evidence>
<comment type="similarity">
    <text evidence="1">Belongs to the biotin--protein ligase family.</text>
</comment>
<name>A0A5B8MIV0_9CHLO</name>
<dbReference type="NCBIfam" id="TIGR00121">
    <property type="entry name" value="birA_ligase"/>
    <property type="match status" value="1"/>
</dbReference>
<dbReference type="SUPFAM" id="SSF55681">
    <property type="entry name" value="Class II aaRS and biotin synthetases"/>
    <property type="match status" value="1"/>
</dbReference>
<dbReference type="GO" id="GO:0005737">
    <property type="term" value="C:cytoplasm"/>
    <property type="evidence" value="ECO:0007669"/>
    <property type="project" value="TreeGrafter"/>
</dbReference>
<dbReference type="InterPro" id="IPR004408">
    <property type="entry name" value="Biotin_CoA_COase_ligase"/>
</dbReference>
<evidence type="ECO:0000259" key="4">
    <source>
        <dbReference type="PROSITE" id="PS51733"/>
    </source>
</evidence>
<dbReference type="PANTHER" id="PTHR12835:SF5">
    <property type="entry name" value="BIOTIN--PROTEIN LIGASE"/>
    <property type="match status" value="1"/>
</dbReference>
<evidence type="ECO:0000256" key="2">
    <source>
        <dbReference type="ARBA" id="ARBA00022598"/>
    </source>
</evidence>
<dbReference type="PROSITE" id="PS51733">
    <property type="entry name" value="BPL_LPL_CATALYTIC"/>
    <property type="match status" value="1"/>
</dbReference>
<dbReference type="InterPro" id="IPR045864">
    <property type="entry name" value="aa-tRNA-synth_II/BPL/LPL"/>
</dbReference>
<protein>
    <submittedName>
        <fullName evidence="5">Biotin--acetyl-CoA-carboxylase ligase</fullName>
    </submittedName>
</protein>
<keyword evidence="6" id="KW-1185">Reference proteome</keyword>
<dbReference type="Gene3D" id="3.30.930.10">
    <property type="entry name" value="Bira Bifunctional Protein, Domain 2"/>
    <property type="match status" value="1"/>
</dbReference>
<keyword evidence="2 5" id="KW-0436">Ligase</keyword>
<dbReference type="PANTHER" id="PTHR12835">
    <property type="entry name" value="BIOTIN PROTEIN LIGASE"/>
    <property type="match status" value="1"/>
</dbReference>
<dbReference type="OrthoDB" id="10250105at2759"/>
<accession>A0A5B8MIV0</accession>
<organism evidence="5 6">
    <name type="scientific">Chloropicon primus</name>
    <dbReference type="NCBI Taxonomy" id="1764295"/>
    <lineage>
        <taxon>Eukaryota</taxon>
        <taxon>Viridiplantae</taxon>
        <taxon>Chlorophyta</taxon>
        <taxon>Chloropicophyceae</taxon>
        <taxon>Chloropicales</taxon>
        <taxon>Chloropicaceae</taxon>
        <taxon>Chloropicon</taxon>
    </lineage>
</organism>
<dbReference type="AlphaFoldDB" id="A0A5B8MIV0"/>
<evidence type="ECO:0000313" key="5">
    <source>
        <dbReference type="EMBL" id="QDZ20319.1"/>
    </source>
</evidence>
<dbReference type="GO" id="GO:0004077">
    <property type="term" value="F:biotin--[biotin carboxyl-carrier protein] ligase activity"/>
    <property type="evidence" value="ECO:0007669"/>
    <property type="project" value="InterPro"/>
</dbReference>